<proteinExistence type="predicted"/>
<dbReference type="PANTHER" id="PTHR38453:SF1">
    <property type="entry name" value="CYTOPLASMIC PROTEIN"/>
    <property type="match status" value="1"/>
</dbReference>
<dbReference type="EMBL" id="JAGINP010000023">
    <property type="protein sequence ID" value="MBP2295679.1"/>
    <property type="molecule type" value="Genomic_DNA"/>
</dbReference>
<accession>A0ABS4SSZ6</accession>
<sequence length="64" mass="7844">MHEAMDLWLAMRRTARLMVGIPDYDTYVAHRRETHPDEPVMTYEEFFRYCQDRRYDPRNARGCC</sequence>
<dbReference type="RefSeq" id="WP_209770245.1">
    <property type="nucleotide sequence ID" value="NZ_JAGINP010000023.1"/>
</dbReference>
<dbReference type="PANTHER" id="PTHR38453">
    <property type="entry name" value="CYTOPLASMIC PROTEIN-RELATED"/>
    <property type="match status" value="1"/>
</dbReference>
<dbReference type="Proteomes" id="UP000781958">
    <property type="component" value="Unassembled WGS sequence"/>
</dbReference>
<gene>
    <name evidence="1" type="ORF">J2851_005490</name>
</gene>
<dbReference type="InterPro" id="IPR007423">
    <property type="entry name" value="Sel_put"/>
</dbReference>
<evidence type="ECO:0000313" key="1">
    <source>
        <dbReference type="EMBL" id="MBP2295679.1"/>
    </source>
</evidence>
<name>A0ABS4SSZ6_9PROT</name>
<dbReference type="Pfam" id="PF04328">
    <property type="entry name" value="Sel_put"/>
    <property type="match status" value="1"/>
</dbReference>
<evidence type="ECO:0000313" key="2">
    <source>
        <dbReference type="Proteomes" id="UP000781958"/>
    </source>
</evidence>
<reference evidence="1 2" key="1">
    <citation type="submission" date="2021-03" db="EMBL/GenBank/DDBJ databases">
        <title>Genomic Encyclopedia of Type Strains, Phase III (KMG-III): the genomes of soil and plant-associated and newly described type strains.</title>
        <authorList>
            <person name="Whitman W."/>
        </authorList>
    </citation>
    <scope>NUCLEOTIDE SEQUENCE [LARGE SCALE GENOMIC DNA]</scope>
    <source>
        <strain evidence="1 2">IMMIB AFH-6</strain>
    </source>
</reference>
<protein>
    <submittedName>
        <fullName evidence="1">Uncharacterized short protein YbdD (DUF466 family)</fullName>
    </submittedName>
</protein>
<organism evidence="1 2">
    <name type="scientific">Azospirillum rugosum</name>
    <dbReference type="NCBI Taxonomy" id="416170"/>
    <lineage>
        <taxon>Bacteria</taxon>
        <taxon>Pseudomonadati</taxon>
        <taxon>Pseudomonadota</taxon>
        <taxon>Alphaproteobacteria</taxon>
        <taxon>Rhodospirillales</taxon>
        <taxon>Azospirillaceae</taxon>
        <taxon>Azospirillum</taxon>
    </lineage>
</organism>
<keyword evidence="2" id="KW-1185">Reference proteome</keyword>
<comment type="caution">
    <text evidence="1">The sequence shown here is derived from an EMBL/GenBank/DDBJ whole genome shotgun (WGS) entry which is preliminary data.</text>
</comment>